<dbReference type="EMBL" id="MLAK01001100">
    <property type="protein sequence ID" value="OHS97699.1"/>
    <property type="molecule type" value="Genomic_DNA"/>
</dbReference>
<reference evidence="2" key="1">
    <citation type="submission" date="2016-10" db="EMBL/GenBank/DDBJ databases">
        <authorList>
            <person name="Benchimol M."/>
            <person name="Almeida L.G."/>
            <person name="Vasconcelos A.T."/>
            <person name="Perreira-Neves A."/>
            <person name="Rosa I.A."/>
            <person name="Tasca T."/>
            <person name="Bogo M.R."/>
            <person name="de Souza W."/>
        </authorList>
    </citation>
    <scope>NUCLEOTIDE SEQUENCE [LARGE SCALE GENOMIC DNA]</scope>
    <source>
        <strain evidence="2">K</strain>
    </source>
</reference>
<dbReference type="RefSeq" id="XP_068350836.1">
    <property type="nucleotide sequence ID" value="XM_068510615.1"/>
</dbReference>
<sequence>MNWNIKDRNKKSPLRQITISSPTNYQDEVDQIRPKNRLELQHRLGEIKGQGNREPSLENDQSQDVEKDESGRKLMELPTITSNIPNYDLLDNLQDNAANVYPEHPMFIWEGILSRTANSHRPDEGNPYSLEQNEAHIFDDISKPIGECIPSSDPPENETEWLLGILSSESSGFDDRLIEDELLSDDAF</sequence>
<feature type="region of interest" description="Disordered" evidence="1">
    <location>
        <begin position="1"/>
        <end position="32"/>
    </location>
</feature>
<evidence type="ECO:0000313" key="2">
    <source>
        <dbReference type="EMBL" id="OHS97699.1"/>
    </source>
</evidence>
<proteinExistence type="predicted"/>
<evidence type="ECO:0000256" key="1">
    <source>
        <dbReference type="SAM" id="MobiDB-lite"/>
    </source>
</evidence>
<feature type="compositionally biased region" description="Polar residues" evidence="1">
    <location>
        <begin position="15"/>
        <end position="26"/>
    </location>
</feature>
<evidence type="ECO:0000313" key="3">
    <source>
        <dbReference type="Proteomes" id="UP000179807"/>
    </source>
</evidence>
<name>A0A1J4JJK4_9EUKA</name>
<dbReference type="AlphaFoldDB" id="A0A1J4JJK4"/>
<gene>
    <name evidence="2" type="ORF">TRFO_36074</name>
</gene>
<dbReference type="GeneID" id="94845319"/>
<organism evidence="2 3">
    <name type="scientific">Tritrichomonas foetus</name>
    <dbReference type="NCBI Taxonomy" id="1144522"/>
    <lineage>
        <taxon>Eukaryota</taxon>
        <taxon>Metamonada</taxon>
        <taxon>Parabasalia</taxon>
        <taxon>Tritrichomonadida</taxon>
        <taxon>Tritrichomonadidae</taxon>
        <taxon>Tritrichomonas</taxon>
    </lineage>
</organism>
<keyword evidence="3" id="KW-1185">Reference proteome</keyword>
<comment type="caution">
    <text evidence="2">The sequence shown here is derived from an EMBL/GenBank/DDBJ whole genome shotgun (WGS) entry which is preliminary data.</text>
</comment>
<protein>
    <submittedName>
        <fullName evidence="2">Uncharacterized protein</fullName>
    </submittedName>
</protein>
<dbReference type="VEuPathDB" id="TrichDB:TRFO_36074"/>
<feature type="region of interest" description="Disordered" evidence="1">
    <location>
        <begin position="45"/>
        <end position="71"/>
    </location>
</feature>
<accession>A0A1J4JJK4</accession>
<dbReference type="Proteomes" id="UP000179807">
    <property type="component" value="Unassembled WGS sequence"/>
</dbReference>